<dbReference type="InterPro" id="IPR028375">
    <property type="entry name" value="KA1/Ssp2_C"/>
</dbReference>
<dbReference type="InterPro" id="IPR001772">
    <property type="entry name" value="KA1_dom"/>
</dbReference>
<evidence type="ECO:0000256" key="2">
    <source>
        <dbReference type="ARBA" id="ARBA00022527"/>
    </source>
</evidence>
<comment type="catalytic activity">
    <reaction evidence="7">
        <text>L-threonyl-[protein] + ATP = O-phospho-L-threonyl-[protein] + ADP + H(+)</text>
        <dbReference type="Rhea" id="RHEA:46608"/>
        <dbReference type="Rhea" id="RHEA-COMP:11060"/>
        <dbReference type="Rhea" id="RHEA-COMP:11605"/>
        <dbReference type="ChEBI" id="CHEBI:15378"/>
        <dbReference type="ChEBI" id="CHEBI:30013"/>
        <dbReference type="ChEBI" id="CHEBI:30616"/>
        <dbReference type="ChEBI" id="CHEBI:61977"/>
        <dbReference type="ChEBI" id="CHEBI:456216"/>
        <dbReference type="EC" id="2.7.11.1"/>
    </reaction>
</comment>
<organism evidence="10 11">
    <name type="scientific">Panagrolaimus davidi</name>
    <dbReference type="NCBI Taxonomy" id="227884"/>
    <lineage>
        <taxon>Eukaryota</taxon>
        <taxon>Metazoa</taxon>
        <taxon>Ecdysozoa</taxon>
        <taxon>Nematoda</taxon>
        <taxon>Chromadorea</taxon>
        <taxon>Rhabditida</taxon>
        <taxon>Tylenchina</taxon>
        <taxon>Panagrolaimomorpha</taxon>
        <taxon>Panagrolaimoidea</taxon>
        <taxon>Panagrolaimidae</taxon>
        <taxon>Panagrolaimus</taxon>
    </lineage>
</organism>
<reference evidence="11" key="1">
    <citation type="submission" date="2022-11" db="UniProtKB">
        <authorList>
            <consortium name="WormBaseParasite"/>
        </authorList>
    </citation>
    <scope>IDENTIFICATION</scope>
</reference>
<dbReference type="GO" id="GO:0004674">
    <property type="term" value="F:protein serine/threonine kinase activity"/>
    <property type="evidence" value="ECO:0007669"/>
    <property type="project" value="UniProtKB-KW"/>
</dbReference>
<evidence type="ECO:0000256" key="6">
    <source>
        <dbReference type="ARBA" id="ARBA00022840"/>
    </source>
</evidence>
<evidence type="ECO:0000256" key="7">
    <source>
        <dbReference type="ARBA" id="ARBA00047899"/>
    </source>
</evidence>
<feature type="domain" description="KA1" evidence="9">
    <location>
        <begin position="51"/>
        <end position="100"/>
    </location>
</feature>
<evidence type="ECO:0000313" key="10">
    <source>
        <dbReference type="Proteomes" id="UP000887578"/>
    </source>
</evidence>
<evidence type="ECO:0000256" key="5">
    <source>
        <dbReference type="ARBA" id="ARBA00022777"/>
    </source>
</evidence>
<keyword evidence="3" id="KW-0808">Transferase</keyword>
<dbReference type="Pfam" id="PF02149">
    <property type="entry name" value="KA1"/>
    <property type="match status" value="1"/>
</dbReference>
<evidence type="ECO:0000256" key="4">
    <source>
        <dbReference type="ARBA" id="ARBA00022741"/>
    </source>
</evidence>
<dbReference type="Proteomes" id="UP000887578">
    <property type="component" value="Unplaced"/>
</dbReference>
<evidence type="ECO:0000256" key="3">
    <source>
        <dbReference type="ARBA" id="ARBA00022679"/>
    </source>
</evidence>
<evidence type="ECO:0000256" key="8">
    <source>
        <dbReference type="ARBA" id="ARBA00048679"/>
    </source>
</evidence>
<keyword evidence="10" id="KW-1185">Reference proteome</keyword>
<proteinExistence type="predicted"/>
<sequence length="100" mass="11195">MVLNLQTGTNFANLSVTSSNDCHKVREELIRVLLEQKLSVNADKWTLSGKDSSGRVETIVELEIVWLDTLKLVGVRRRRLTGDAIIYKKICEQVLALAGL</sequence>
<keyword evidence="2" id="KW-0723">Serine/threonine-protein kinase</keyword>
<evidence type="ECO:0000259" key="9">
    <source>
        <dbReference type="PROSITE" id="PS50032"/>
    </source>
</evidence>
<keyword evidence="6" id="KW-0067">ATP-binding</keyword>
<accession>A0A914QY39</accession>
<dbReference type="WBParaSite" id="PDA_v2.g3988.t1">
    <property type="protein sequence ID" value="PDA_v2.g3988.t1"/>
    <property type="gene ID" value="PDA_v2.g3988"/>
</dbReference>
<dbReference type="AlphaFoldDB" id="A0A914QY39"/>
<keyword evidence="5" id="KW-0418">Kinase</keyword>
<protein>
    <recommendedName>
        <fullName evidence="1">non-specific serine/threonine protein kinase</fullName>
        <ecNumber evidence="1">2.7.11.1</ecNumber>
    </recommendedName>
</protein>
<evidence type="ECO:0000313" key="11">
    <source>
        <dbReference type="WBParaSite" id="PDA_v2.g3988.t1"/>
    </source>
</evidence>
<comment type="catalytic activity">
    <reaction evidence="8">
        <text>L-seryl-[protein] + ATP = O-phospho-L-seryl-[protein] + ADP + H(+)</text>
        <dbReference type="Rhea" id="RHEA:17989"/>
        <dbReference type="Rhea" id="RHEA-COMP:9863"/>
        <dbReference type="Rhea" id="RHEA-COMP:11604"/>
        <dbReference type="ChEBI" id="CHEBI:15378"/>
        <dbReference type="ChEBI" id="CHEBI:29999"/>
        <dbReference type="ChEBI" id="CHEBI:30616"/>
        <dbReference type="ChEBI" id="CHEBI:83421"/>
        <dbReference type="ChEBI" id="CHEBI:456216"/>
        <dbReference type="EC" id="2.7.11.1"/>
    </reaction>
</comment>
<dbReference type="PROSITE" id="PS50032">
    <property type="entry name" value="KA1"/>
    <property type="match status" value="1"/>
</dbReference>
<dbReference type="SUPFAM" id="SSF103243">
    <property type="entry name" value="KA1-like"/>
    <property type="match status" value="1"/>
</dbReference>
<dbReference type="GO" id="GO:0005524">
    <property type="term" value="F:ATP binding"/>
    <property type="evidence" value="ECO:0007669"/>
    <property type="project" value="UniProtKB-KW"/>
</dbReference>
<evidence type="ECO:0000256" key="1">
    <source>
        <dbReference type="ARBA" id="ARBA00012513"/>
    </source>
</evidence>
<keyword evidence="4" id="KW-0547">Nucleotide-binding</keyword>
<dbReference type="Gene3D" id="3.30.310.80">
    <property type="entry name" value="Kinase associated domain 1, KA1"/>
    <property type="match status" value="1"/>
</dbReference>
<name>A0A914QY39_9BILA</name>
<dbReference type="EC" id="2.7.11.1" evidence="1"/>